<gene>
    <name evidence="1" type="ORF">NIDE4128</name>
</gene>
<dbReference type="STRING" id="330214.NIDE4128"/>
<keyword evidence="2" id="KW-1185">Reference proteome</keyword>
<dbReference type="EMBL" id="FP929003">
    <property type="protein sequence ID" value="CBK43796.1"/>
    <property type="molecule type" value="Genomic_DNA"/>
</dbReference>
<reference evidence="1 2" key="1">
    <citation type="journal article" date="2010" name="Proc. Natl. Acad. Sci. U.S.A.">
        <title>A Nitrospira metagenome illuminates the physiology and evolution of globally important nitrite-oxidizing bacteria.</title>
        <authorList>
            <person name="Lucker S."/>
            <person name="Wagner M."/>
            <person name="Maixner F."/>
            <person name="Pelletier E."/>
            <person name="Koch H."/>
            <person name="Vacherie B."/>
            <person name="Rattei T."/>
            <person name="Sinninghe Damste J."/>
            <person name="Spieck E."/>
            <person name="Le Paslier D."/>
            <person name="Daims H."/>
        </authorList>
    </citation>
    <scope>NUCLEOTIDE SEQUENCE [LARGE SCALE GENOMIC DNA]</scope>
</reference>
<evidence type="ECO:0000313" key="1">
    <source>
        <dbReference type="EMBL" id="CBK43796.1"/>
    </source>
</evidence>
<proteinExistence type="predicted"/>
<accession>D8P8G4</accession>
<organism evidence="1 2">
    <name type="scientific">Nitrospira defluvii</name>
    <dbReference type="NCBI Taxonomy" id="330214"/>
    <lineage>
        <taxon>Bacteria</taxon>
        <taxon>Pseudomonadati</taxon>
        <taxon>Nitrospirota</taxon>
        <taxon>Nitrospiria</taxon>
        <taxon>Nitrospirales</taxon>
        <taxon>Nitrospiraceae</taxon>
        <taxon>Nitrospira</taxon>
    </lineage>
</organism>
<dbReference type="HOGENOM" id="CLU_2970888_0_0_0"/>
<evidence type="ECO:0000313" key="2">
    <source>
        <dbReference type="Proteomes" id="UP000001660"/>
    </source>
</evidence>
<dbReference type="KEGG" id="nde:NIDE4128"/>
<protein>
    <submittedName>
        <fullName evidence="1">Uncharacterized protein</fullName>
    </submittedName>
</protein>
<dbReference type="AlphaFoldDB" id="D8P8G4"/>
<sequence>MSDSAATVAGGGRTILLSPQVNTETSSTVRVGIQSRAGACRWMYGSSVELISVGICGI</sequence>
<dbReference type="Proteomes" id="UP000001660">
    <property type="component" value="Chromosome"/>
</dbReference>
<name>D8P8G4_9BACT</name>